<dbReference type="EMBL" id="CP113836">
    <property type="protein sequence ID" value="WAL64730.1"/>
    <property type="molecule type" value="Genomic_DNA"/>
</dbReference>
<proteinExistence type="predicted"/>
<organism evidence="2 3">
    <name type="scientific">Amycolatopsis cynarae</name>
    <dbReference type="NCBI Taxonomy" id="2995223"/>
    <lineage>
        <taxon>Bacteria</taxon>
        <taxon>Bacillati</taxon>
        <taxon>Actinomycetota</taxon>
        <taxon>Actinomycetes</taxon>
        <taxon>Pseudonocardiales</taxon>
        <taxon>Pseudonocardiaceae</taxon>
        <taxon>Amycolatopsis</taxon>
    </lineage>
</organism>
<feature type="region of interest" description="Disordered" evidence="1">
    <location>
        <begin position="87"/>
        <end position="117"/>
    </location>
</feature>
<feature type="compositionally biased region" description="Low complexity" evidence="1">
    <location>
        <begin position="105"/>
        <end position="117"/>
    </location>
</feature>
<dbReference type="Proteomes" id="UP001163203">
    <property type="component" value="Chromosome"/>
</dbReference>
<evidence type="ECO:0000256" key="1">
    <source>
        <dbReference type="SAM" id="MobiDB-lite"/>
    </source>
</evidence>
<reference evidence="2" key="1">
    <citation type="submission" date="2022-11" db="EMBL/GenBank/DDBJ databases">
        <authorList>
            <person name="Mo P."/>
        </authorList>
    </citation>
    <scope>NUCLEOTIDE SEQUENCE</scope>
    <source>
        <strain evidence="2">HUAS 11-8</strain>
    </source>
</reference>
<evidence type="ECO:0000313" key="3">
    <source>
        <dbReference type="Proteomes" id="UP001163203"/>
    </source>
</evidence>
<evidence type="ECO:0000313" key="2">
    <source>
        <dbReference type="EMBL" id="WAL64730.1"/>
    </source>
</evidence>
<keyword evidence="3" id="KW-1185">Reference proteome</keyword>
<evidence type="ECO:0008006" key="4">
    <source>
        <dbReference type="Google" id="ProtNLM"/>
    </source>
</evidence>
<dbReference type="RefSeq" id="WP_268754953.1">
    <property type="nucleotide sequence ID" value="NZ_CP113836.1"/>
</dbReference>
<protein>
    <recommendedName>
        <fullName evidence="4">WXG100 family type VII secretion target</fullName>
    </recommendedName>
</protein>
<sequence>MPSLGEVIAQLHVALQLIGNARAHLTDANSLLDESSQLFTQVWQTSPNPLAAQTLAAVSEAQQAIADRHQGLESATNAVQGYLQGLGADSTAASPPQGNLPPPAAQAAPARAGKGRPAAVAGQWQGKNAAEHARDAGKLIGRAPAKPKKRPIREVRSLEELDELFAALSAGGQKIEAPTYAGSVLLFPDGTRIGYRVKSKTTVEPTIDITAPGGWSLKIHVNTQGWD</sequence>
<gene>
    <name evidence="2" type="ORF">ORV05_27785</name>
</gene>
<accession>A0ABY7AYD7</accession>
<name>A0ABY7AYD7_9PSEU</name>